<gene>
    <name evidence="2" type="ORF">DEJ50_02815</name>
</gene>
<protein>
    <submittedName>
        <fullName evidence="2">Uncharacterized protein</fullName>
    </submittedName>
</protein>
<keyword evidence="1" id="KW-1133">Transmembrane helix</keyword>
<feature type="transmembrane region" description="Helical" evidence="1">
    <location>
        <begin position="103"/>
        <end position="121"/>
    </location>
</feature>
<keyword evidence="1" id="KW-0472">Membrane</keyword>
<organism evidence="2 3">
    <name type="scientific">Streptomyces venezuelae</name>
    <dbReference type="NCBI Taxonomy" id="54571"/>
    <lineage>
        <taxon>Bacteria</taxon>
        <taxon>Bacillati</taxon>
        <taxon>Actinomycetota</taxon>
        <taxon>Actinomycetes</taxon>
        <taxon>Kitasatosporales</taxon>
        <taxon>Streptomycetaceae</taxon>
        <taxon>Streptomyces</taxon>
    </lineage>
</organism>
<feature type="transmembrane region" description="Helical" evidence="1">
    <location>
        <begin position="77"/>
        <end position="97"/>
    </location>
</feature>
<dbReference type="EMBL" id="CP029190">
    <property type="protein sequence ID" value="QES46939.1"/>
    <property type="molecule type" value="Genomic_DNA"/>
</dbReference>
<dbReference type="RefSeq" id="WP_150205820.1">
    <property type="nucleotide sequence ID" value="NZ_CP029190.1"/>
</dbReference>
<dbReference type="Proteomes" id="UP000325211">
    <property type="component" value="Chromosome"/>
</dbReference>
<keyword evidence="1" id="KW-0812">Transmembrane</keyword>
<evidence type="ECO:0000313" key="3">
    <source>
        <dbReference type="Proteomes" id="UP000325211"/>
    </source>
</evidence>
<evidence type="ECO:0000313" key="2">
    <source>
        <dbReference type="EMBL" id="QES46939.1"/>
    </source>
</evidence>
<evidence type="ECO:0000256" key="1">
    <source>
        <dbReference type="SAM" id="Phobius"/>
    </source>
</evidence>
<accession>A0A5P2D1E9</accession>
<dbReference type="OrthoDB" id="4524486at2"/>
<name>A0A5P2D1E9_STRVZ</name>
<sequence length="360" mass="38357">MICPHCERNLLRKERRGNICSNCKRRYALDPKTNPLRLNDLRVRRITAVLTDGGRIEITPGQLWYALARKRIKEGEFAPGCAGGGFFGAGLVCLWAVLGGLPFLLFFSGVLLATGLGILIARQLGAGRGIPPMTRGAFRTQALAEWLRVYGSLPPGVVDDTGHPWPPWPADAAPPNAVLICPDPSIAAFLTADGLPGRHGIALVPSPGHLPALLPALPPHGPVLLLHDADAYGALLLRELRASLPGRPVLPAGPPLRTLRGLPNAVACRDPAHKPTAADLARLTGLGEFTEDELKWLAQGWRYPLVGVPPVRLLTALDRLAERAGRIVDAERRHAAEVGFMTWPGAAAAGDGPHPAGGVR</sequence>
<dbReference type="AlphaFoldDB" id="A0A5P2D1E9"/>
<proteinExistence type="predicted"/>
<reference evidence="2 3" key="1">
    <citation type="submission" date="2018-05" db="EMBL/GenBank/DDBJ databases">
        <title>Streptomyces venezuelae.</title>
        <authorList>
            <person name="Kim W."/>
            <person name="Lee N."/>
            <person name="Cho B.-K."/>
        </authorList>
    </citation>
    <scope>NUCLEOTIDE SEQUENCE [LARGE SCALE GENOMIC DNA]</scope>
    <source>
        <strain evidence="2 3">ATCC 21782</strain>
    </source>
</reference>